<protein>
    <recommendedName>
        <fullName evidence="1">SHOCT domain-containing protein</fullName>
    </recommendedName>
</protein>
<evidence type="ECO:0000313" key="3">
    <source>
        <dbReference type="Proteomes" id="UP000243591"/>
    </source>
</evidence>
<sequence>MIKNMKMSGGIIMSKQCTVCQRELGIMDGKYVLKDKVIVCKKCLKIPMNMLANLKNMSLEQVKASLADNSDREQENKTFEYTKKVKSYLQINTDTKKFRVPSSKLIKKNLAIINFNELVSYEVIEDGEQLSSGGLGRAAVGGVLFGGVGAIVGGITGGKKTKSTCDKLFIKLTLDSIDNPVLYIKFIELSMKKKNFMYKEALKAAEECTSLLELILRDNENNKTTNVEPVNSNGSLDELQKLKELLDIGVINQDDYDAKKKQILGI</sequence>
<proteinExistence type="predicted"/>
<keyword evidence="3" id="KW-1185">Reference proteome</keyword>
<dbReference type="InterPro" id="IPR018649">
    <property type="entry name" value="SHOCT"/>
</dbReference>
<evidence type="ECO:0000313" key="2">
    <source>
        <dbReference type="EMBL" id="ATF25377.1"/>
    </source>
</evidence>
<dbReference type="EMBL" id="CP023483">
    <property type="protein sequence ID" value="ATF25377.1"/>
    <property type="molecule type" value="Genomic_DNA"/>
</dbReference>
<name>A0A291BVX4_BROTH</name>
<gene>
    <name evidence="2" type="ORF">CNY62_02640</name>
</gene>
<accession>A0A291BVX4</accession>
<dbReference type="AlphaFoldDB" id="A0A291BVX4"/>
<feature type="domain" description="SHOCT" evidence="1">
    <location>
        <begin position="237"/>
        <end position="264"/>
    </location>
</feature>
<evidence type="ECO:0000259" key="1">
    <source>
        <dbReference type="Pfam" id="PF09851"/>
    </source>
</evidence>
<dbReference type="Proteomes" id="UP000243591">
    <property type="component" value="Chromosome"/>
</dbReference>
<reference evidence="2 3" key="1">
    <citation type="submission" date="2017-09" db="EMBL/GenBank/DDBJ databases">
        <title>Complete Genome Sequences of Two Strains of the Meat Spoilage Bacterium Brochothrix thermosphacta Isolated from Ground Chicken.</title>
        <authorList>
            <person name="Paoli G.C."/>
            <person name="Wijey C."/>
            <person name="Chen C.-Y."/>
            <person name="Nguyen L."/>
            <person name="Yan X."/>
            <person name="Irwin P.L."/>
        </authorList>
    </citation>
    <scope>NUCLEOTIDE SEQUENCE [LARGE SCALE GENOMIC DNA]</scope>
    <source>
        <strain evidence="2 3">BI</strain>
    </source>
</reference>
<dbReference type="Pfam" id="PF09851">
    <property type="entry name" value="SHOCT"/>
    <property type="match status" value="1"/>
</dbReference>
<organism evidence="2 3">
    <name type="scientific">Brochothrix thermosphacta</name>
    <name type="common">Microbacterium thermosphactum</name>
    <dbReference type="NCBI Taxonomy" id="2756"/>
    <lineage>
        <taxon>Bacteria</taxon>
        <taxon>Bacillati</taxon>
        <taxon>Bacillota</taxon>
        <taxon>Bacilli</taxon>
        <taxon>Bacillales</taxon>
        <taxon>Listeriaceae</taxon>
        <taxon>Brochothrix</taxon>
    </lineage>
</organism>
<dbReference type="KEGG" id="bths:CNY62_02640"/>